<evidence type="ECO:0000313" key="1">
    <source>
        <dbReference type="EMBL" id="GBG11165.1"/>
    </source>
</evidence>
<dbReference type="Proteomes" id="UP000245202">
    <property type="component" value="Unassembled WGS sequence"/>
</dbReference>
<dbReference type="Pfam" id="PF14169">
    <property type="entry name" value="YdjO"/>
    <property type="match status" value="1"/>
</dbReference>
<dbReference type="EMBL" id="BDQX01000384">
    <property type="protein sequence ID" value="GBG11165.1"/>
    <property type="molecule type" value="Genomic_DNA"/>
</dbReference>
<proteinExistence type="predicted"/>
<evidence type="ECO:0008006" key="3">
    <source>
        <dbReference type="Google" id="ProtNLM"/>
    </source>
</evidence>
<dbReference type="RefSeq" id="WP_087571338.1">
    <property type="nucleotide sequence ID" value="NZ_BDQX01000384.1"/>
</dbReference>
<accession>A0A2R5EYH1</accession>
<sequence length="71" mass="8119">MYNRKKPLEEIPQENTKIWACETEGCNSWMRDNFSFDRTPTCLMCNAPMVSSERMLPAIVNSTAVVSEMKG</sequence>
<evidence type="ECO:0000313" key="2">
    <source>
        <dbReference type="Proteomes" id="UP000245202"/>
    </source>
</evidence>
<dbReference type="InterPro" id="IPR025916">
    <property type="entry name" value="YdjO"/>
</dbReference>
<reference evidence="1 2" key="1">
    <citation type="submission" date="2017-08" db="EMBL/GenBank/DDBJ databases">
        <title>Substantial Increase in Enzyme Production by Combined Drug-Resistance Mutations in Paenibacillus agaridevorans.</title>
        <authorList>
            <person name="Tanaka Y."/>
            <person name="Funane K."/>
            <person name="Hosaka T."/>
            <person name="Shiwa Y."/>
            <person name="Fujita N."/>
            <person name="Miyazaki T."/>
            <person name="Yoshikawa H."/>
            <person name="Murakami K."/>
            <person name="Kasahara K."/>
            <person name="Inaoka T."/>
            <person name="Hiraga Y."/>
            <person name="Ochi K."/>
        </authorList>
    </citation>
    <scope>NUCLEOTIDE SEQUENCE [LARGE SCALE GENOMIC DNA]</scope>
    <source>
        <strain evidence="1 2">T-3040</strain>
    </source>
</reference>
<dbReference type="AlphaFoldDB" id="A0A2R5EYH1"/>
<keyword evidence="2" id="KW-1185">Reference proteome</keyword>
<organism evidence="1 2">
    <name type="scientific">Paenibacillus agaridevorans</name>
    <dbReference type="NCBI Taxonomy" id="171404"/>
    <lineage>
        <taxon>Bacteria</taxon>
        <taxon>Bacillati</taxon>
        <taxon>Bacillota</taxon>
        <taxon>Bacilli</taxon>
        <taxon>Bacillales</taxon>
        <taxon>Paenibacillaceae</taxon>
        <taxon>Paenibacillus</taxon>
    </lineage>
</organism>
<comment type="caution">
    <text evidence="1">The sequence shown here is derived from an EMBL/GenBank/DDBJ whole genome shotgun (WGS) entry which is preliminary data.</text>
</comment>
<protein>
    <recommendedName>
        <fullName evidence="3">Cold-shock protein</fullName>
    </recommendedName>
</protein>
<gene>
    <name evidence="1" type="ORF">PAT3040_05953</name>
</gene>
<name>A0A2R5EYH1_9BACL</name>